<dbReference type="Gene3D" id="1.50.10.10">
    <property type="match status" value="1"/>
</dbReference>
<dbReference type="InterPro" id="IPR037814">
    <property type="entry name" value="GH94N_CBAP"/>
</dbReference>
<feature type="signal peptide" evidence="14">
    <location>
        <begin position="1"/>
        <end position="23"/>
    </location>
</feature>
<dbReference type="InterPro" id="IPR012341">
    <property type="entry name" value="6hp_glycosidase-like_sf"/>
</dbReference>
<dbReference type="Gene3D" id="2.60.420.10">
    <property type="entry name" value="Maltose phosphorylase, domain 3"/>
    <property type="match status" value="1"/>
</dbReference>
<evidence type="ECO:0000256" key="10">
    <source>
        <dbReference type="ARBA" id="ARBA00061412"/>
    </source>
</evidence>
<dbReference type="CDD" id="cd11748">
    <property type="entry name" value="GH94N_NdvB_like"/>
    <property type="match status" value="1"/>
</dbReference>
<comment type="similarity">
    <text evidence="10">Belongs to the glycosyl hydrolase 94 family. Cellobionic acid phosphorylase subfamily.</text>
</comment>
<dbReference type="AlphaFoldDB" id="A0A8S8ZW51"/>
<dbReference type="EC" id="2.4.1.321" evidence="11"/>
<dbReference type="FunFam" id="1.50.10.10:FF:000046">
    <property type="entry name" value="Cellobionic acid phosphorylase"/>
    <property type="match status" value="1"/>
</dbReference>
<evidence type="ECO:0000256" key="2">
    <source>
        <dbReference type="ARBA" id="ARBA00011738"/>
    </source>
</evidence>
<evidence type="ECO:0000259" key="15">
    <source>
        <dbReference type="Pfam" id="PF06165"/>
    </source>
</evidence>
<evidence type="ECO:0000256" key="8">
    <source>
        <dbReference type="ARBA" id="ARBA00051361"/>
    </source>
</evidence>
<accession>A0A8S8ZW51</accession>
<dbReference type="PANTHER" id="PTHR37469:SF2">
    <property type="entry name" value="CELLOBIONIC ACID PHOSPHORYLASE"/>
    <property type="match status" value="1"/>
</dbReference>
<evidence type="ECO:0000256" key="14">
    <source>
        <dbReference type="SAM" id="SignalP"/>
    </source>
</evidence>
<dbReference type="GO" id="GO:0030245">
    <property type="term" value="P:cellulose catabolic process"/>
    <property type="evidence" value="ECO:0007669"/>
    <property type="project" value="UniProtKB-KW"/>
</dbReference>
<evidence type="ECO:0000256" key="3">
    <source>
        <dbReference type="ARBA" id="ARBA00022676"/>
    </source>
</evidence>
<evidence type="ECO:0000256" key="12">
    <source>
        <dbReference type="ARBA" id="ARBA00074223"/>
    </source>
</evidence>
<dbReference type="InterPro" id="IPR052047">
    <property type="entry name" value="GH94_Enzymes"/>
</dbReference>
<comment type="caution">
    <text evidence="17">The sequence shown here is derived from an EMBL/GenBank/DDBJ whole genome shotgun (WGS) entry which is preliminary data.</text>
</comment>
<evidence type="ECO:0000256" key="9">
    <source>
        <dbReference type="ARBA" id="ARBA00056365"/>
    </source>
</evidence>
<evidence type="ECO:0000256" key="5">
    <source>
        <dbReference type="ARBA" id="ARBA00023001"/>
    </source>
</evidence>
<comment type="subunit">
    <text evidence="2">Homodimer.</text>
</comment>
<proteinExistence type="inferred from homology"/>
<evidence type="ECO:0000313" key="17">
    <source>
        <dbReference type="EMBL" id="KAA8632502.1"/>
    </source>
</evidence>
<dbReference type="InterPro" id="IPR011013">
    <property type="entry name" value="Gal_mutarotase_sf_dom"/>
</dbReference>
<dbReference type="InterPro" id="IPR033432">
    <property type="entry name" value="GH94_catalytic"/>
</dbReference>
<dbReference type="PANTHER" id="PTHR37469">
    <property type="entry name" value="CELLOBIONIC ACID PHOSPHORYLASE-RELATED"/>
    <property type="match status" value="1"/>
</dbReference>
<organism evidence="17 18">
    <name type="scientific">Sordaria macrospora</name>
    <dbReference type="NCBI Taxonomy" id="5147"/>
    <lineage>
        <taxon>Eukaryota</taxon>
        <taxon>Fungi</taxon>
        <taxon>Dikarya</taxon>
        <taxon>Ascomycota</taxon>
        <taxon>Pezizomycotina</taxon>
        <taxon>Sordariomycetes</taxon>
        <taxon>Sordariomycetidae</taxon>
        <taxon>Sordariales</taxon>
        <taxon>Sordariaceae</taxon>
        <taxon>Sordaria</taxon>
    </lineage>
</organism>
<evidence type="ECO:0000256" key="1">
    <source>
        <dbReference type="ARBA" id="ARBA00004987"/>
    </source>
</evidence>
<dbReference type="FunFam" id="2.70.98.40:FF:000006">
    <property type="entry name" value="Cellobionic acid phosphorylase"/>
    <property type="match status" value="1"/>
</dbReference>
<keyword evidence="6" id="KW-0119">Carbohydrate metabolism</keyword>
<comment type="pathway">
    <text evidence="1">Glycan metabolism; cellulose degradation.</text>
</comment>
<name>A0A8S8ZW51_SORMA</name>
<dbReference type="InterPro" id="IPR008928">
    <property type="entry name" value="6-hairpin_glycosidase_sf"/>
</dbReference>
<evidence type="ECO:0000256" key="7">
    <source>
        <dbReference type="ARBA" id="ARBA00023326"/>
    </source>
</evidence>
<dbReference type="Gene3D" id="2.70.98.40">
    <property type="entry name" value="Glycoside hydrolase, family 65, N-terminal domain"/>
    <property type="match status" value="1"/>
</dbReference>
<dbReference type="InterPro" id="IPR010383">
    <property type="entry name" value="Glyco_hydrolase_94_b-supersand"/>
</dbReference>
<sequence length="925" mass="104620">MLMSWPGVPCYMSLLRFLSLTTSHHPWLQKSQKSPEFSSGFAVRIPFHCYPPPSSIIDPSGTSQNKVSQHLVISPPLFFFSLSLSTFTTIHSTPTQLKMTRKTPTLIRPTHGGERYELTTPTAMPKAAGFLWNQKMMIQITCRGFATAQFMQPEPAKYAYAPNIEAKTFMQPEPNYYAHHPGRFVYVKDEETGQLFSAPYEPVRAPQDRFVFSAGKTDVSWVVESMGVRVEMTMGLPTHDVAELWTIKVKNLSSRSRKLSVTPYFPIGYMSWMNQSAEWNYDLNGIVASCVTPYQKATDYFKNKYLKDKTYFLCEIPPDSWEASQQAFEGEGGLHNPSALQDRTLNGSDARYETPTAAVQYKAALDTDEEQEYRFLFGPAYDEAEIGAMRSKYLSKEGFEHTAADYAAYMARGRGCLRVETPDKDLDNFINNWLPRQVYYHGDVNRLTTDPQTRNYLQDNMGMNYIKPEVSRKAFLTAIAQQEATGAMPDGILLVEGAELKYINQVPHTDHCVWLPVTLEAYLNETGDYSLLREKVRSANGDELTVFERFCRAMDWLLRSRDDRGLSYIAQGDWCDPMNMVGYKGKGVSGWLTLATAFSLNIWAKVCDHEGETDLAKCFREGADACNAAVNEHLWDGEWFARGITDDNVVFGIKEDKEGRIWLNPQSWGILSGAASPEQIDKMLPQIDAHLNTPYGIQMFGPPFTKMREDVGRVTQKAIGSAENAAVYNHAGIFFIHSLYELGAQQDRAFTLLRQMLPGPTEADYIQRGQLPIYIPNYYRGAWKEFPRTAGRSSQLFNTGTISWVYRCIIEGLCGLRGDSEGLLIRPQLPSSWNAMKVTREFRGATFNVDICRGNVKEVIVKNGDKVLPEPHIKDIKPGQTYNLTVVIPKPPKDKKGSRLTISWRSILGGCLFSCLHKLPWSPRK</sequence>
<comment type="function">
    <text evidence="9">Catalyzes the reversible phosphorolysis of cellobionic acid (4-O-beta-D-glucopyranosyl-D-gluconate), a probable step in cellulose degradation. May be part of a metabolic pathway where cellobionic acid is converted into alpha-D-glucose 1-phosphate and D-gluconic acid to enter glycolysis and the pentose phosphate pathway, respectively. Produces 4-O-beta-D-glucopyranosyl-D-glucuronate from alpha-D-glucose 1-phosphate and D-glucuronate with low activity in the synthetic direction.</text>
</comment>
<dbReference type="Proteomes" id="UP000433876">
    <property type="component" value="Unassembled WGS sequence"/>
</dbReference>
<evidence type="ECO:0000256" key="13">
    <source>
        <dbReference type="ARBA" id="ARBA00082864"/>
    </source>
</evidence>
<evidence type="ECO:0000259" key="16">
    <source>
        <dbReference type="Pfam" id="PF17167"/>
    </source>
</evidence>
<keyword evidence="5" id="KW-0136">Cellulose degradation</keyword>
<evidence type="ECO:0000256" key="11">
    <source>
        <dbReference type="ARBA" id="ARBA00066942"/>
    </source>
</evidence>
<dbReference type="SUPFAM" id="SSF48208">
    <property type="entry name" value="Six-hairpin glycosidases"/>
    <property type="match status" value="1"/>
</dbReference>
<feature type="domain" description="Glycosyl hydrolase 94 supersandwich" evidence="15">
    <location>
        <begin position="179"/>
        <end position="394"/>
    </location>
</feature>
<dbReference type="GO" id="GO:0016758">
    <property type="term" value="F:hexosyltransferase activity"/>
    <property type="evidence" value="ECO:0007669"/>
    <property type="project" value="InterPro"/>
</dbReference>
<dbReference type="SUPFAM" id="SSF74650">
    <property type="entry name" value="Galactose mutarotase-like"/>
    <property type="match status" value="1"/>
</dbReference>
<protein>
    <recommendedName>
        <fullName evidence="12">Cellobionic acid phosphorylase</fullName>
        <ecNumber evidence="11">2.4.1.321</ecNumber>
    </recommendedName>
    <alternativeName>
        <fullName evidence="13">4-O-beta-D-glucopyranosyl-D-gluconate:phosphate alpha-D-glucosyltransferase</fullName>
    </alternativeName>
</protein>
<reference evidence="17 18" key="1">
    <citation type="submission" date="2017-07" db="EMBL/GenBank/DDBJ databases">
        <title>Genome sequence of the Sordaria macrospora wild type strain R19027.</title>
        <authorList>
            <person name="Nowrousian M."/>
            <person name="Teichert I."/>
            <person name="Kueck U."/>
        </authorList>
    </citation>
    <scope>NUCLEOTIDE SEQUENCE [LARGE SCALE GENOMIC DNA]</scope>
    <source>
        <strain evidence="17 18">R19027</strain>
        <tissue evidence="17">Mycelium</tissue>
    </source>
</reference>
<evidence type="ECO:0000256" key="6">
    <source>
        <dbReference type="ARBA" id="ARBA00023277"/>
    </source>
</evidence>
<feature type="chain" id="PRO_5035900469" description="Cellobionic acid phosphorylase" evidence="14">
    <location>
        <begin position="24"/>
        <end position="925"/>
    </location>
</feature>
<dbReference type="GO" id="GO:0030246">
    <property type="term" value="F:carbohydrate binding"/>
    <property type="evidence" value="ECO:0007669"/>
    <property type="project" value="InterPro"/>
</dbReference>
<dbReference type="VEuPathDB" id="FungiDB:SMAC_05684"/>
<keyword evidence="14" id="KW-0732">Signal</keyword>
<evidence type="ECO:0000313" key="18">
    <source>
        <dbReference type="Proteomes" id="UP000433876"/>
    </source>
</evidence>
<gene>
    <name evidence="17" type="ORF">SMACR_05684</name>
</gene>
<dbReference type="Pfam" id="PF06165">
    <property type="entry name" value="GH94_b-supersand"/>
    <property type="match status" value="1"/>
</dbReference>
<keyword evidence="3" id="KW-0328">Glycosyltransferase</keyword>
<keyword evidence="4" id="KW-0808">Transferase</keyword>
<dbReference type="InterPro" id="IPR037018">
    <property type="entry name" value="GH65_N"/>
</dbReference>
<evidence type="ECO:0000256" key="4">
    <source>
        <dbReference type="ARBA" id="ARBA00022679"/>
    </source>
</evidence>
<feature type="domain" description="Glycosyl hydrolase 94 catalytic" evidence="16">
    <location>
        <begin position="417"/>
        <end position="815"/>
    </location>
</feature>
<comment type="catalytic activity">
    <reaction evidence="8">
        <text>4-O-beta-D-glucopyranosyl-D-gluconate + phosphate = D-gluconate + alpha-D-glucose 1-phosphate</text>
        <dbReference type="Rhea" id="RHEA:11564"/>
        <dbReference type="ChEBI" id="CHEBI:18391"/>
        <dbReference type="ChEBI" id="CHEBI:43474"/>
        <dbReference type="ChEBI" id="CHEBI:58601"/>
        <dbReference type="ChEBI" id="CHEBI:76825"/>
        <dbReference type="EC" id="2.4.1.321"/>
    </reaction>
</comment>
<keyword evidence="7" id="KW-0624">Polysaccharide degradation</keyword>
<dbReference type="EMBL" id="NMPR01000053">
    <property type="protein sequence ID" value="KAA8632502.1"/>
    <property type="molecule type" value="Genomic_DNA"/>
</dbReference>
<dbReference type="Pfam" id="PF17167">
    <property type="entry name" value="Glyco_hydro_94"/>
    <property type="match status" value="1"/>
</dbReference>